<dbReference type="CDD" id="cd12395">
    <property type="entry name" value="RRM2_RBM34"/>
    <property type="match status" value="1"/>
</dbReference>
<feature type="compositionally biased region" description="Basic residues" evidence="6">
    <location>
        <begin position="412"/>
        <end position="431"/>
    </location>
</feature>
<sequence>MKKKLLHSGEASPAQQSEDYVVGQVSGSLFQNTSTAGSLSALFSSAPPAGPLLFQPPPKQPVKKSTETQQETNPEVKGPLCQKKKIPKKKSAAEQKLENRESSLLKADEDEQGHETSVRKKKKKRKLEMDGEKDAEHWVMKRQRLKAHRAEEALKKTRTVFVGNLPISCTKKTLRSLFRDKGTIESIRFRSMVREDPSMSRKVAAIKRKVHPKKQSMNAYVVFKDEDGVAKALERNGMEIEKDFHIRVDRVSDSSSHDHKRSVFVGNLSFEISDLAFRRHFEECGSVEAVRLVRDQNSGLGKGFGYVLFESADSVQIALELDGSKLEGRSIRVKRSVKKEKQKNKTDSKGTAGKTGKGPTKGPAKGPTKGPGREKGAGPGGFKSQKKFTGKQQPSTKSSSSSFKGEMADPKKKTKKKGLKRKGKPNRSVHI</sequence>
<dbReference type="Ensembl" id="ENSAOCT00000052549.1">
    <property type="protein sequence ID" value="ENSAOCP00000060999.1"/>
    <property type="gene ID" value="ENSAOCG00000030804.1"/>
</dbReference>
<feature type="domain" description="RRM" evidence="7">
    <location>
        <begin position="261"/>
        <end position="338"/>
    </location>
</feature>
<feature type="domain" description="RRM" evidence="7">
    <location>
        <begin position="158"/>
        <end position="253"/>
    </location>
</feature>
<dbReference type="InterPro" id="IPR012677">
    <property type="entry name" value="Nucleotide-bd_a/b_plait_sf"/>
</dbReference>
<evidence type="ECO:0000313" key="8">
    <source>
        <dbReference type="Ensembl" id="ENSAOCP00000060999.1"/>
    </source>
</evidence>
<evidence type="ECO:0000259" key="7">
    <source>
        <dbReference type="PROSITE" id="PS50102"/>
    </source>
</evidence>
<keyword evidence="4" id="KW-0539">Nucleus</keyword>
<dbReference type="PANTHER" id="PTHR23236">
    <property type="entry name" value="EUKARYOTIC TRANSLATION INITIATION FACTOR 4B/4H"/>
    <property type="match status" value="1"/>
</dbReference>
<organism evidence="8 9">
    <name type="scientific">Amphiprion ocellaris</name>
    <name type="common">Clown anemonefish</name>
    <dbReference type="NCBI Taxonomy" id="80972"/>
    <lineage>
        <taxon>Eukaryota</taxon>
        <taxon>Metazoa</taxon>
        <taxon>Chordata</taxon>
        <taxon>Craniata</taxon>
        <taxon>Vertebrata</taxon>
        <taxon>Euteleostomi</taxon>
        <taxon>Actinopterygii</taxon>
        <taxon>Neopterygii</taxon>
        <taxon>Teleostei</taxon>
        <taxon>Neoteleostei</taxon>
        <taxon>Acanthomorphata</taxon>
        <taxon>Ovalentaria</taxon>
        <taxon>Pomacentridae</taxon>
        <taxon>Amphiprion</taxon>
    </lineage>
</organism>
<feature type="compositionally biased region" description="Pro residues" evidence="6">
    <location>
        <begin position="48"/>
        <end position="60"/>
    </location>
</feature>
<dbReference type="Proteomes" id="UP001501940">
    <property type="component" value="Chromosome 4"/>
</dbReference>
<protein>
    <recommendedName>
        <fullName evidence="7">RRM domain-containing protein</fullName>
    </recommendedName>
</protein>
<dbReference type="SMART" id="SM00360">
    <property type="entry name" value="RRM"/>
    <property type="match status" value="2"/>
</dbReference>
<evidence type="ECO:0000313" key="9">
    <source>
        <dbReference type="Proteomes" id="UP001501940"/>
    </source>
</evidence>
<dbReference type="GO" id="GO:0003723">
    <property type="term" value="F:RNA binding"/>
    <property type="evidence" value="ECO:0007669"/>
    <property type="project" value="UniProtKB-UniRule"/>
</dbReference>
<feature type="region of interest" description="Disordered" evidence="6">
    <location>
        <begin position="332"/>
        <end position="431"/>
    </location>
</feature>
<dbReference type="Pfam" id="PF00076">
    <property type="entry name" value="RRM_1"/>
    <property type="match status" value="2"/>
</dbReference>
<comment type="subcellular location">
    <subcellularLocation>
        <location evidence="1">Nucleus</location>
        <location evidence="1">Nucleolus</location>
    </subcellularLocation>
</comment>
<reference evidence="8 9" key="1">
    <citation type="submission" date="2022-01" db="EMBL/GenBank/DDBJ databases">
        <title>A chromosome-scale genome assembly of the false clownfish, Amphiprion ocellaris.</title>
        <authorList>
            <person name="Ryu T."/>
        </authorList>
    </citation>
    <scope>NUCLEOTIDE SEQUENCE [LARGE SCALE GENOMIC DNA]</scope>
</reference>
<keyword evidence="3 5" id="KW-0694">RNA-binding</keyword>
<feature type="region of interest" description="Disordered" evidence="6">
    <location>
        <begin position="40"/>
        <end position="134"/>
    </location>
</feature>
<evidence type="ECO:0000256" key="6">
    <source>
        <dbReference type="SAM" id="MobiDB-lite"/>
    </source>
</evidence>
<evidence type="ECO:0000256" key="4">
    <source>
        <dbReference type="ARBA" id="ARBA00023242"/>
    </source>
</evidence>
<reference evidence="8" key="3">
    <citation type="submission" date="2025-09" db="UniProtKB">
        <authorList>
            <consortium name="Ensembl"/>
        </authorList>
    </citation>
    <scope>IDENTIFICATION</scope>
</reference>
<comment type="similarity">
    <text evidence="2">Belongs to the RRM RBM34 family.</text>
</comment>
<dbReference type="GeneTree" id="ENSGT00390000011249"/>
<dbReference type="RefSeq" id="XP_035797840.2">
    <property type="nucleotide sequence ID" value="XM_035941947.2"/>
</dbReference>
<dbReference type="Gene3D" id="3.30.70.330">
    <property type="match status" value="2"/>
</dbReference>
<dbReference type="GeneID" id="111586454"/>
<evidence type="ECO:0000256" key="2">
    <source>
        <dbReference type="ARBA" id="ARBA00007077"/>
    </source>
</evidence>
<gene>
    <name evidence="8" type="primary">RBM34</name>
</gene>
<dbReference type="PROSITE" id="PS50102">
    <property type="entry name" value="RRM"/>
    <property type="match status" value="2"/>
</dbReference>
<name>A0AAQ5Z717_AMPOC</name>
<feature type="compositionally biased region" description="Basic residues" evidence="6">
    <location>
        <begin position="332"/>
        <end position="342"/>
    </location>
</feature>
<evidence type="ECO:0000256" key="5">
    <source>
        <dbReference type="PROSITE-ProRule" id="PRU00176"/>
    </source>
</evidence>
<dbReference type="CDD" id="cd12394">
    <property type="entry name" value="RRM1_RBM34"/>
    <property type="match status" value="1"/>
</dbReference>
<evidence type="ECO:0000256" key="3">
    <source>
        <dbReference type="ARBA" id="ARBA00022884"/>
    </source>
</evidence>
<accession>A0AAQ5Z717</accession>
<feature type="compositionally biased region" description="Low complexity" evidence="6">
    <location>
        <begin position="349"/>
        <end position="370"/>
    </location>
</feature>
<dbReference type="AlphaFoldDB" id="A0AAQ5Z717"/>
<dbReference type="InterPro" id="IPR035979">
    <property type="entry name" value="RBD_domain_sf"/>
</dbReference>
<dbReference type="SUPFAM" id="SSF54928">
    <property type="entry name" value="RNA-binding domain, RBD"/>
    <property type="match status" value="2"/>
</dbReference>
<dbReference type="InterPro" id="IPR000504">
    <property type="entry name" value="RRM_dom"/>
</dbReference>
<keyword evidence="9" id="KW-1185">Reference proteome</keyword>
<reference evidence="8" key="2">
    <citation type="submission" date="2025-08" db="UniProtKB">
        <authorList>
            <consortium name="Ensembl"/>
        </authorList>
    </citation>
    <scope>IDENTIFICATION</scope>
</reference>
<dbReference type="PANTHER" id="PTHR23236:SF25">
    <property type="entry name" value="RNA-BINDING PROTEIN 34"/>
    <property type="match status" value="1"/>
</dbReference>
<proteinExistence type="inferred from homology"/>
<evidence type="ECO:0000256" key="1">
    <source>
        <dbReference type="ARBA" id="ARBA00004604"/>
    </source>
</evidence>
<feature type="compositionally biased region" description="Basic and acidic residues" evidence="6">
    <location>
        <begin position="91"/>
        <end position="118"/>
    </location>
</feature>
<dbReference type="InterPro" id="IPR034221">
    <property type="entry name" value="RBM34_RRM2"/>
</dbReference>